<dbReference type="PANTHER" id="PTHR11668">
    <property type="entry name" value="SERINE/THREONINE PROTEIN PHOSPHATASE"/>
    <property type="match status" value="1"/>
</dbReference>
<dbReference type="InterPro" id="IPR004843">
    <property type="entry name" value="Calcineurin-like_PHP"/>
</dbReference>
<accession>A0A158R5C7</accession>
<dbReference type="InterPro" id="IPR029052">
    <property type="entry name" value="Metallo-depent_PP-like"/>
</dbReference>
<evidence type="ECO:0000256" key="3">
    <source>
        <dbReference type="ARBA" id="ARBA00022801"/>
    </source>
</evidence>
<evidence type="ECO:0000313" key="11">
    <source>
        <dbReference type="WBParaSite" id="SMUV_0000631201-mRNA-1"/>
    </source>
</evidence>
<dbReference type="InterPro" id="IPR050341">
    <property type="entry name" value="PP1_catalytic_subunit"/>
</dbReference>
<dbReference type="PRINTS" id="PR00114">
    <property type="entry name" value="STPHPHTASE"/>
</dbReference>
<protein>
    <recommendedName>
        <fullName evidence="8">Serine/threonine-protein phosphatase</fullName>
        <ecNumber evidence="8">3.1.3.16</ecNumber>
    </recommendedName>
</protein>
<dbReference type="Pfam" id="PF00149">
    <property type="entry name" value="Metallophos"/>
    <property type="match status" value="2"/>
</dbReference>
<name>A0A158R5C7_9BILA</name>
<dbReference type="PANTHER" id="PTHR11668:SF300">
    <property type="entry name" value="SERINE_THREONINE-PROTEIN PHOSPHATASE"/>
    <property type="match status" value="1"/>
</dbReference>
<dbReference type="AlphaFoldDB" id="A0A158R5C7"/>
<comment type="catalytic activity">
    <reaction evidence="7 8">
        <text>O-phospho-L-threonyl-[protein] + H2O = L-threonyl-[protein] + phosphate</text>
        <dbReference type="Rhea" id="RHEA:47004"/>
        <dbReference type="Rhea" id="RHEA-COMP:11060"/>
        <dbReference type="Rhea" id="RHEA-COMP:11605"/>
        <dbReference type="ChEBI" id="CHEBI:15377"/>
        <dbReference type="ChEBI" id="CHEBI:30013"/>
        <dbReference type="ChEBI" id="CHEBI:43474"/>
        <dbReference type="ChEBI" id="CHEBI:61977"/>
        <dbReference type="EC" id="3.1.3.16"/>
    </reaction>
</comment>
<dbReference type="Gene3D" id="3.60.21.10">
    <property type="match status" value="2"/>
</dbReference>
<reference evidence="11" key="1">
    <citation type="submission" date="2016-04" db="UniProtKB">
        <authorList>
            <consortium name="WormBaseParasite"/>
        </authorList>
    </citation>
    <scope>IDENTIFICATION</scope>
</reference>
<dbReference type="WBParaSite" id="SMUV_0000631201-mRNA-1">
    <property type="protein sequence ID" value="SMUV_0000631201-mRNA-1"/>
    <property type="gene ID" value="SMUV_0000631201"/>
</dbReference>
<sequence length="950" mass="109001">MTLGIDQNTPTVGWQIQKEEIENCILELVDAPASLSSSKKRKNIKEAIPLTTALRILVNAINLFRSEPTMVEFDLDVNCIVVGDLHGYINDLLGTLIISELPPDHKILFLGDYVGRGEHQLDVLLLIILLKLRWPKYVYVLRGNHETPMDDTDGFESQANTYGIPEVYKLCTIMFDYMPIAAIIEDSVFCCHGGISQWAVTREAIKQIQRPVYYTTTPLLQMLIFTDLLWADPVREPIRSDNKFFLPSRRFASYMFTESALRSALDDLKCDVLIRGHEAVQNGITVQWHGNCVTVHTTTRMPHAPTRSSFVCLHKTLAEPVFVETRNNPLDSLSVTFEDGMLYTQLRCYLKLQFKRDTDIEVSHYSDKDLEEIFLMESHPELSRILNYTNIVNWCVANSMPLLNTLKKYSRFAFPFDKSSSYAATFPLLIDLILGKGQTFRTQITRIERKALEVMFSKQRRGYKDEQKSSVQPTDIVNLTQKEIEDCLLGLLKHPTRERRQIQKLVPERNLEKFLIFATELFRKSPTLLEVGLEQRCLVIGDLHSSFNDLLCVLYYGDLPPELYLNCSLGDYTGRGQYRLETLIAVMLLKLRWPDHVFMLRGRNESGEENPNNQFYNAVMDAYNNIKIFYLFAQMFDYMPLAAIVNDAVFCCHGGVSQWLSSKNVLKNIQRPISLQNLSQLEACVVTDLLWADPAPNQKQEFLASARGTSYTFNSTGLRAVLHALECSHLIRSNCEVAEGIREDFRNKCFTIYSAHGISEGKPRGIFLGLDLDANGNVEIDRSRDVMEVRPSACQPQDWGHHVTNFLEQSFKENPCNYLKEISGEKVFNHYNITRTFGDQIVTHTYITNWMLDYGMDLLNKVKERCNEHVPPNTRYFPRYFPLIFDMLYGSGGTFRTGLNAFDAAFIKQTEPPIPVDKWPDKSWSAELLKENGKVEERHKKLQQHFGTQG</sequence>
<dbReference type="STRING" id="451379.A0A158R5C7"/>
<feature type="domain" description="Serine/threonine specific protein phosphatases" evidence="9">
    <location>
        <begin position="141"/>
        <end position="146"/>
    </location>
</feature>
<dbReference type="CDD" id="cd00144">
    <property type="entry name" value="MPP_PPP_family"/>
    <property type="match status" value="1"/>
</dbReference>
<comment type="catalytic activity">
    <reaction evidence="6">
        <text>O-phospho-L-seryl-[protein] + H2O = L-seryl-[protein] + phosphate</text>
        <dbReference type="Rhea" id="RHEA:20629"/>
        <dbReference type="Rhea" id="RHEA-COMP:9863"/>
        <dbReference type="Rhea" id="RHEA-COMP:11604"/>
        <dbReference type="ChEBI" id="CHEBI:15377"/>
        <dbReference type="ChEBI" id="CHEBI:29999"/>
        <dbReference type="ChEBI" id="CHEBI:43474"/>
        <dbReference type="ChEBI" id="CHEBI:83421"/>
        <dbReference type="EC" id="3.1.3.16"/>
    </reaction>
</comment>
<evidence type="ECO:0000256" key="2">
    <source>
        <dbReference type="ARBA" id="ARBA00022723"/>
    </source>
</evidence>
<dbReference type="GO" id="GO:0005737">
    <property type="term" value="C:cytoplasm"/>
    <property type="evidence" value="ECO:0007669"/>
    <property type="project" value="TreeGrafter"/>
</dbReference>
<keyword evidence="4" id="KW-0904">Protein phosphatase</keyword>
<evidence type="ECO:0000256" key="7">
    <source>
        <dbReference type="ARBA" id="ARBA00048336"/>
    </source>
</evidence>
<evidence type="ECO:0000256" key="1">
    <source>
        <dbReference type="ARBA" id="ARBA00001936"/>
    </source>
</evidence>
<dbReference type="PROSITE" id="PS00125">
    <property type="entry name" value="SER_THR_PHOSPHATASE"/>
    <property type="match status" value="1"/>
</dbReference>
<keyword evidence="2" id="KW-0479">Metal-binding</keyword>
<evidence type="ECO:0000256" key="6">
    <source>
        <dbReference type="ARBA" id="ARBA00047761"/>
    </source>
</evidence>
<keyword evidence="5" id="KW-0464">Manganese</keyword>
<keyword evidence="10" id="KW-1185">Reference proteome</keyword>
<evidence type="ECO:0000313" key="10">
    <source>
        <dbReference type="Proteomes" id="UP000046393"/>
    </source>
</evidence>
<evidence type="ECO:0000259" key="9">
    <source>
        <dbReference type="PROSITE" id="PS00125"/>
    </source>
</evidence>
<dbReference type="EC" id="3.1.3.16" evidence="8"/>
<proteinExistence type="inferred from homology"/>
<keyword evidence="3 8" id="KW-0378">Hydrolase</keyword>
<comment type="similarity">
    <text evidence="8">Belongs to the PPP phosphatase family.</text>
</comment>
<dbReference type="GO" id="GO:0004722">
    <property type="term" value="F:protein serine/threonine phosphatase activity"/>
    <property type="evidence" value="ECO:0007669"/>
    <property type="project" value="UniProtKB-EC"/>
</dbReference>
<comment type="cofactor">
    <cofactor evidence="1">
        <name>Mn(2+)</name>
        <dbReference type="ChEBI" id="CHEBI:29035"/>
    </cofactor>
</comment>
<evidence type="ECO:0000256" key="8">
    <source>
        <dbReference type="RuleBase" id="RU004273"/>
    </source>
</evidence>
<evidence type="ECO:0000256" key="5">
    <source>
        <dbReference type="ARBA" id="ARBA00023211"/>
    </source>
</evidence>
<organism evidence="10 11">
    <name type="scientific">Syphacia muris</name>
    <dbReference type="NCBI Taxonomy" id="451379"/>
    <lineage>
        <taxon>Eukaryota</taxon>
        <taxon>Metazoa</taxon>
        <taxon>Ecdysozoa</taxon>
        <taxon>Nematoda</taxon>
        <taxon>Chromadorea</taxon>
        <taxon>Rhabditida</taxon>
        <taxon>Spirurina</taxon>
        <taxon>Oxyuridomorpha</taxon>
        <taxon>Oxyuroidea</taxon>
        <taxon>Oxyuridae</taxon>
        <taxon>Syphacia</taxon>
    </lineage>
</organism>
<dbReference type="InterPro" id="IPR006186">
    <property type="entry name" value="Ser/Thr-sp_prot-phosphatase"/>
</dbReference>
<dbReference type="GO" id="GO:0046872">
    <property type="term" value="F:metal ion binding"/>
    <property type="evidence" value="ECO:0007669"/>
    <property type="project" value="UniProtKB-KW"/>
</dbReference>
<dbReference type="GO" id="GO:0005634">
    <property type="term" value="C:nucleus"/>
    <property type="evidence" value="ECO:0007669"/>
    <property type="project" value="TreeGrafter"/>
</dbReference>
<dbReference type="Proteomes" id="UP000046393">
    <property type="component" value="Unplaced"/>
</dbReference>
<evidence type="ECO:0000256" key="4">
    <source>
        <dbReference type="ARBA" id="ARBA00022912"/>
    </source>
</evidence>
<dbReference type="SMART" id="SM00156">
    <property type="entry name" value="PP2Ac"/>
    <property type="match status" value="2"/>
</dbReference>
<dbReference type="SUPFAM" id="SSF56300">
    <property type="entry name" value="Metallo-dependent phosphatases"/>
    <property type="match status" value="2"/>
</dbReference>